<keyword evidence="2" id="KW-1185">Reference proteome</keyword>
<name>A0A3E4MZK4_9BACT</name>
<comment type="caution">
    <text evidence="1">The sequence shown here is derived from an EMBL/GenBank/DDBJ whole genome shotgun (WGS) entry which is preliminary data.</text>
</comment>
<organism evidence="1 2">
    <name type="scientific">Phocaeicola plebeius</name>
    <dbReference type="NCBI Taxonomy" id="310297"/>
    <lineage>
        <taxon>Bacteria</taxon>
        <taxon>Pseudomonadati</taxon>
        <taxon>Bacteroidota</taxon>
        <taxon>Bacteroidia</taxon>
        <taxon>Bacteroidales</taxon>
        <taxon>Bacteroidaceae</taxon>
        <taxon>Phocaeicola</taxon>
    </lineage>
</organism>
<evidence type="ECO:0000313" key="1">
    <source>
        <dbReference type="EMBL" id="RGK54786.1"/>
    </source>
</evidence>
<dbReference type="Proteomes" id="UP000260862">
    <property type="component" value="Unassembled WGS sequence"/>
</dbReference>
<accession>A0A3E4MZK4</accession>
<evidence type="ECO:0000313" key="2">
    <source>
        <dbReference type="Proteomes" id="UP000260862"/>
    </source>
</evidence>
<dbReference type="EMBL" id="QSQT01000017">
    <property type="protein sequence ID" value="RGK54786.1"/>
    <property type="molecule type" value="Genomic_DNA"/>
</dbReference>
<proteinExistence type="predicted"/>
<protein>
    <submittedName>
        <fullName evidence="1">Uncharacterized protein</fullName>
    </submittedName>
</protein>
<dbReference type="AlphaFoldDB" id="A0A3E4MZK4"/>
<dbReference type="RefSeq" id="WP_117673027.1">
    <property type="nucleotide sequence ID" value="NZ_CABOGR010000017.1"/>
</dbReference>
<gene>
    <name evidence="1" type="ORF">DXD04_09890</name>
</gene>
<sequence length="113" mass="12595">MKWITSTTIKQWADTRSAQGLLPELILRLIRATLTNTSNIRFSNGDAVHLTGWDGVVESADAIFNISPGISLWECGVNANPLQKANEDYNKRTKDPLKYDKASATFVFVTPRI</sequence>
<reference evidence="1 2" key="1">
    <citation type="submission" date="2018-08" db="EMBL/GenBank/DDBJ databases">
        <title>A genome reference for cultivated species of the human gut microbiota.</title>
        <authorList>
            <person name="Zou Y."/>
            <person name="Xue W."/>
            <person name="Luo G."/>
        </authorList>
    </citation>
    <scope>NUCLEOTIDE SEQUENCE [LARGE SCALE GENOMIC DNA]</scope>
    <source>
        <strain evidence="1 2">TF10-3AC</strain>
    </source>
</reference>